<dbReference type="Proteomes" id="UP000887574">
    <property type="component" value="Unplaced"/>
</dbReference>
<keyword evidence="1" id="KW-1185">Reference proteome</keyword>
<reference evidence="2" key="1">
    <citation type="submission" date="2022-11" db="UniProtKB">
        <authorList>
            <consortium name="WormBaseParasite"/>
        </authorList>
    </citation>
    <scope>IDENTIFICATION</scope>
</reference>
<organism evidence="1 2">
    <name type="scientific">Ditylenchus dipsaci</name>
    <dbReference type="NCBI Taxonomy" id="166011"/>
    <lineage>
        <taxon>Eukaryota</taxon>
        <taxon>Metazoa</taxon>
        <taxon>Ecdysozoa</taxon>
        <taxon>Nematoda</taxon>
        <taxon>Chromadorea</taxon>
        <taxon>Rhabditida</taxon>
        <taxon>Tylenchina</taxon>
        <taxon>Tylenchomorpha</taxon>
        <taxon>Sphaerularioidea</taxon>
        <taxon>Anguinidae</taxon>
        <taxon>Anguininae</taxon>
        <taxon>Ditylenchus</taxon>
    </lineage>
</organism>
<proteinExistence type="predicted"/>
<evidence type="ECO:0000313" key="2">
    <source>
        <dbReference type="WBParaSite" id="jg13754"/>
    </source>
</evidence>
<accession>A0A915CZC6</accession>
<name>A0A915CZC6_9BILA</name>
<sequence length="83" mass="9655">MYLLCKINKTARNYVTNEVMESIFLKDAQDDSLAKQYNDADWVLRRRLLGNSDFPMALDRFMTQKEAVWGVGGSEILFAVRFE</sequence>
<evidence type="ECO:0000313" key="1">
    <source>
        <dbReference type="Proteomes" id="UP000887574"/>
    </source>
</evidence>
<protein>
    <submittedName>
        <fullName evidence="2">Uncharacterized protein</fullName>
    </submittedName>
</protein>
<dbReference type="AlphaFoldDB" id="A0A915CZC6"/>
<dbReference type="WBParaSite" id="jg13754">
    <property type="protein sequence ID" value="jg13754"/>
    <property type="gene ID" value="jg13754"/>
</dbReference>